<evidence type="ECO:0000313" key="2">
    <source>
        <dbReference type="EMBL" id="CAL1414410.1"/>
    </source>
</evidence>
<evidence type="ECO:0000256" key="1">
    <source>
        <dbReference type="SAM" id="MobiDB-lite"/>
    </source>
</evidence>
<keyword evidence="3" id="KW-1185">Reference proteome</keyword>
<dbReference type="EMBL" id="OZ034822">
    <property type="protein sequence ID" value="CAL1414410.1"/>
    <property type="molecule type" value="Genomic_DNA"/>
</dbReference>
<dbReference type="Proteomes" id="UP001497516">
    <property type="component" value="Chromosome 9"/>
</dbReference>
<gene>
    <name evidence="2" type="ORF">LTRI10_LOCUS53568</name>
</gene>
<evidence type="ECO:0000313" key="3">
    <source>
        <dbReference type="Proteomes" id="UP001497516"/>
    </source>
</evidence>
<organism evidence="2 3">
    <name type="scientific">Linum trigynum</name>
    <dbReference type="NCBI Taxonomy" id="586398"/>
    <lineage>
        <taxon>Eukaryota</taxon>
        <taxon>Viridiplantae</taxon>
        <taxon>Streptophyta</taxon>
        <taxon>Embryophyta</taxon>
        <taxon>Tracheophyta</taxon>
        <taxon>Spermatophyta</taxon>
        <taxon>Magnoliopsida</taxon>
        <taxon>eudicotyledons</taxon>
        <taxon>Gunneridae</taxon>
        <taxon>Pentapetalae</taxon>
        <taxon>rosids</taxon>
        <taxon>fabids</taxon>
        <taxon>Malpighiales</taxon>
        <taxon>Linaceae</taxon>
        <taxon>Linum</taxon>
    </lineage>
</organism>
<protein>
    <submittedName>
        <fullName evidence="2">Uncharacterized protein</fullName>
    </submittedName>
</protein>
<proteinExistence type="predicted"/>
<reference evidence="2 3" key="1">
    <citation type="submission" date="2024-04" db="EMBL/GenBank/DDBJ databases">
        <authorList>
            <person name="Fracassetti M."/>
        </authorList>
    </citation>
    <scope>NUCLEOTIDE SEQUENCE [LARGE SCALE GENOMIC DNA]</scope>
</reference>
<dbReference type="AlphaFoldDB" id="A0AAV2GYM6"/>
<feature type="region of interest" description="Disordered" evidence="1">
    <location>
        <begin position="1"/>
        <end position="39"/>
    </location>
</feature>
<name>A0AAV2GYM6_9ROSI</name>
<accession>A0AAV2GYM6</accession>
<sequence length="93" mass="10768">MIHRKRENNKNYRGTLPKQLSQSNHPIKSKETNSGGDNSRALRATLWAEDNLEANARYTLAAKLLNHHIGITFHDYTYMRQVPGDDKLAKWHL</sequence>
<feature type="compositionally biased region" description="Polar residues" evidence="1">
    <location>
        <begin position="18"/>
        <end position="37"/>
    </location>
</feature>